<dbReference type="EMBL" id="JAGYPM010000004">
    <property type="protein sequence ID" value="MBS4192316.1"/>
    <property type="molecule type" value="Genomic_DNA"/>
</dbReference>
<comment type="similarity">
    <text evidence="1">Belongs to the DnaB/DnaD family.</text>
</comment>
<comment type="caution">
    <text evidence="4">The sequence shown here is derived from an EMBL/GenBank/DDBJ whole genome shotgun (WGS) entry which is preliminary data.</text>
</comment>
<evidence type="ECO:0000313" key="4">
    <source>
        <dbReference type="EMBL" id="MBS4192316.1"/>
    </source>
</evidence>
<dbReference type="Gene3D" id="1.10.10.630">
    <property type="entry name" value="DnaD domain-like"/>
    <property type="match status" value="1"/>
</dbReference>
<accession>A0ABS5NX30</accession>
<evidence type="ECO:0000313" key="5">
    <source>
        <dbReference type="Proteomes" id="UP000681027"/>
    </source>
</evidence>
<feature type="region of interest" description="Disordered" evidence="2">
    <location>
        <begin position="145"/>
        <end position="178"/>
    </location>
</feature>
<evidence type="ECO:0000256" key="1">
    <source>
        <dbReference type="ARBA" id="ARBA00093462"/>
    </source>
</evidence>
<dbReference type="InterPro" id="IPR006343">
    <property type="entry name" value="DnaB/C_C"/>
</dbReference>
<feature type="compositionally biased region" description="Basic and acidic residues" evidence="2">
    <location>
        <begin position="167"/>
        <end position="178"/>
    </location>
</feature>
<reference evidence="4 5" key="1">
    <citation type="submission" date="2021-05" db="EMBL/GenBank/DDBJ databases">
        <title>Novel Bacillus species.</title>
        <authorList>
            <person name="Liu G."/>
        </authorList>
    </citation>
    <scope>NUCLEOTIDE SEQUENCE [LARGE SCALE GENOMIC DNA]</scope>
    <source>
        <strain evidence="4 5">FJAT-49705</strain>
    </source>
</reference>
<organism evidence="4 5">
    <name type="scientific">Cytobacillus citreus</name>
    <dbReference type="NCBI Taxonomy" id="2833586"/>
    <lineage>
        <taxon>Bacteria</taxon>
        <taxon>Bacillati</taxon>
        <taxon>Bacillota</taxon>
        <taxon>Bacilli</taxon>
        <taxon>Bacillales</taxon>
        <taxon>Bacillaceae</taxon>
        <taxon>Cytobacillus</taxon>
    </lineage>
</organism>
<dbReference type="Pfam" id="PF07261">
    <property type="entry name" value="DnaB_2"/>
    <property type="match status" value="1"/>
</dbReference>
<feature type="compositionally biased region" description="Basic and acidic residues" evidence="2">
    <location>
        <begin position="145"/>
        <end position="159"/>
    </location>
</feature>
<dbReference type="InterPro" id="IPR053162">
    <property type="entry name" value="DnaD"/>
</dbReference>
<dbReference type="InterPro" id="IPR034829">
    <property type="entry name" value="DnaD-like_sf"/>
</dbReference>
<keyword evidence="5" id="KW-1185">Reference proteome</keyword>
<dbReference type="PANTHER" id="PTHR37293">
    <property type="entry name" value="PHAGE REPLICATION PROTEIN-RELATED"/>
    <property type="match status" value="1"/>
</dbReference>
<proteinExistence type="inferred from homology"/>
<evidence type="ECO:0000256" key="2">
    <source>
        <dbReference type="SAM" id="MobiDB-lite"/>
    </source>
</evidence>
<dbReference type="PANTHER" id="PTHR37293:SF5">
    <property type="entry name" value="DNA REPLICATION PROTEIN"/>
    <property type="match status" value="1"/>
</dbReference>
<name>A0ABS5NX30_9BACI</name>
<protein>
    <submittedName>
        <fullName evidence="4">DnaD domain protein</fullName>
    </submittedName>
</protein>
<evidence type="ECO:0000259" key="3">
    <source>
        <dbReference type="Pfam" id="PF07261"/>
    </source>
</evidence>
<feature type="domain" description="DnaB/C C-terminal" evidence="3">
    <location>
        <begin position="190"/>
        <end position="256"/>
    </location>
</feature>
<dbReference type="SUPFAM" id="SSF158499">
    <property type="entry name" value="DnaD domain-like"/>
    <property type="match status" value="1"/>
</dbReference>
<dbReference type="Proteomes" id="UP000681027">
    <property type="component" value="Unassembled WGS sequence"/>
</dbReference>
<sequence length="294" mass="34721">MAKYRVVYTQFWDDPKVVEEMTPEDKYLFLYLLTNKNTKQIGIYTITKKQMAFDTGYSQETIQSILERLINKHKLVKYNLDTREIAIKNWGKFNFIRGGKPVEDCVNAELEKVKDLELIRYVGEHIRNEKVRKLYESYTDSPFEWSKDGPDDQSIRDGLDDTSTLRGQKEKQKEKEKEEQLLNRQCGQVFDFYQHNFGVLSPFIAEEIGDSVEEFGEPLVMEAMKISLSVGKRNWRYTYGILKRWRDEQVKTMEDVWALEKEFEQRKKAPAMTEMRPNVPGIYQHNPSEGEDLP</sequence>
<dbReference type="NCBIfam" id="TIGR01446">
    <property type="entry name" value="DnaD_dom"/>
    <property type="match status" value="1"/>
</dbReference>
<gene>
    <name evidence="4" type="ORF">KHA94_19325</name>
</gene>
<dbReference type="RefSeq" id="WP_213103739.1">
    <property type="nucleotide sequence ID" value="NZ_JAGYPM010000004.1"/>
</dbReference>
<feature type="region of interest" description="Disordered" evidence="2">
    <location>
        <begin position="267"/>
        <end position="294"/>
    </location>
</feature>